<dbReference type="InterPro" id="IPR001900">
    <property type="entry name" value="RNase_II/R"/>
</dbReference>
<comment type="catalytic activity">
    <reaction evidence="1 7">
        <text>Exonucleolytic cleavage in the 3'- to 5'-direction to yield nucleoside 5'-phosphates.</text>
        <dbReference type="EC" id="3.1.13.1"/>
    </reaction>
</comment>
<evidence type="ECO:0000256" key="3">
    <source>
        <dbReference type="ARBA" id="ARBA00022722"/>
    </source>
</evidence>
<dbReference type="GO" id="GO:0003723">
    <property type="term" value="F:RNA binding"/>
    <property type="evidence" value="ECO:0007669"/>
    <property type="project" value="UniProtKB-UniRule"/>
</dbReference>
<dbReference type="STRING" id="1318743.PU02_0941"/>
<evidence type="ECO:0000256" key="4">
    <source>
        <dbReference type="ARBA" id="ARBA00022801"/>
    </source>
</evidence>
<dbReference type="Proteomes" id="UP000057213">
    <property type="component" value="Chromosome"/>
</dbReference>
<dbReference type="InterPro" id="IPR011805">
    <property type="entry name" value="RNase_R"/>
</dbReference>
<proteinExistence type="inferred from homology"/>
<dbReference type="InterPro" id="IPR003029">
    <property type="entry name" value="S1_domain"/>
</dbReference>
<dbReference type="PANTHER" id="PTHR23355">
    <property type="entry name" value="RIBONUCLEASE"/>
    <property type="match status" value="1"/>
</dbReference>
<evidence type="ECO:0000313" key="10">
    <source>
        <dbReference type="Proteomes" id="UP000057213"/>
    </source>
</evidence>
<accession>A0A0M3T328</accession>
<evidence type="ECO:0000313" key="9">
    <source>
        <dbReference type="EMBL" id="ALE03755.1"/>
    </source>
</evidence>
<dbReference type="PATRIC" id="fig|1318743.3.peg.955"/>
<protein>
    <recommendedName>
        <fullName evidence="7">Ribonuclease R</fullName>
        <shortName evidence="7">RNase R</shortName>
        <ecNumber evidence="7">3.1.13.1</ecNumber>
    </recommendedName>
</protein>
<dbReference type="InterPro" id="IPR022966">
    <property type="entry name" value="RNase_II/R_CS"/>
</dbReference>
<evidence type="ECO:0000256" key="2">
    <source>
        <dbReference type="ARBA" id="ARBA00022490"/>
    </source>
</evidence>
<dbReference type="GO" id="GO:0006402">
    <property type="term" value="P:mRNA catabolic process"/>
    <property type="evidence" value="ECO:0007669"/>
    <property type="project" value="TreeGrafter"/>
</dbReference>
<dbReference type="GO" id="GO:0008859">
    <property type="term" value="F:exoribonuclease II activity"/>
    <property type="evidence" value="ECO:0007669"/>
    <property type="project" value="UniProtKB-UniRule"/>
</dbReference>
<dbReference type="InterPro" id="IPR004476">
    <property type="entry name" value="RNase_II/RNase_R"/>
</dbReference>
<keyword evidence="6 7" id="KW-0694">RNA-binding</keyword>
<evidence type="ECO:0000256" key="6">
    <source>
        <dbReference type="ARBA" id="ARBA00022884"/>
    </source>
</evidence>
<dbReference type="SMART" id="SM00955">
    <property type="entry name" value="RNB"/>
    <property type="match status" value="1"/>
</dbReference>
<evidence type="ECO:0000256" key="1">
    <source>
        <dbReference type="ARBA" id="ARBA00001849"/>
    </source>
</evidence>
<reference evidence="9 10" key="1">
    <citation type="journal article" date="2015" name="Genome Announc.">
        <title>Complete Genome Sequence of Bartonella ancashensis Strain 20.00, Isolated from the Blood of a Patient with Verruga Peruana.</title>
        <authorList>
            <person name="Hang J."/>
            <person name="Mullins K.E."/>
            <person name="Clifford R.J."/>
            <person name="Onmus-Leone F."/>
            <person name="Yang Y."/>
            <person name="Jiang J."/>
            <person name="Leguia M."/>
            <person name="Kasper M.R."/>
            <person name="Maguina C."/>
            <person name="Lesho E.P."/>
            <person name="Jarman R.G."/>
            <person name="Richards A.L."/>
            <person name="Blazes D."/>
        </authorList>
    </citation>
    <scope>NUCLEOTIDE SEQUENCE [LARGE SCALE GENOMIC DNA]</scope>
    <source>
        <strain evidence="9 10">20.00</strain>
    </source>
</reference>
<organism evidence="9 10">
    <name type="scientific">Bartonella ancashensis</name>
    <dbReference type="NCBI Taxonomy" id="1318743"/>
    <lineage>
        <taxon>Bacteria</taxon>
        <taxon>Pseudomonadati</taxon>
        <taxon>Pseudomonadota</taxon>
        <taxon>Alphaproteobacteria</taxon>
        <taxon>Hyphomicrobiales</taxon>
        <taxon>Bartonellaceae</taxon>
        <taxon>Bartonella</taxon>
    </lineage>
</organism>
<comment type="subcellular location">
    <subcellularLocation>
        <location evidence="7">Cytoplasm</location>
    </subcellularLocation>
</comment>
<dbReference type="PROSITE" id="PS50126">
    <property type="entry name" value="S1"/>
    <property type="match status" value="1"/>
</dbReference>
<dbReference type="Pfam" id="PF00773">
    <property type="entry name" value="RNB"/>
    <property type="match status" value="1"/>
</dbReference>
<keyword evidence="10" id="KW-1185">Reference proteome</keyword>
<evidence type="ECO:0000256" key="5">
    <source>
        <dbReference type="ARBA" id="ARBA00022839"/>
    </source>
</evidence>
<keyword evidence="3 7" id="KW-0540">Nuclease</keyword>
<sequence length="692" mass="79621">MLKQYKKLIPFLQLPSIVVVKISARNNDGSFTAQPINWNDSIKHDVKILPLHSKKDKNIGVEDYVLVKTFLNKNSQVPSYTGRIVRKIYKKKTTTVGIVKKLENDQWQFLPLEKKDRGFIVCKPLNNNIQSGHLIEAEIPKSTRSNSKNIIIKNILGHITDEKELAIISLISKEIPYHFPKNVLEQVENIKPSNTVNREDWRNLPFITIDPPDAKDHDDAVYTTKDKDPTNEGGWIIIVAIADVSYYVKTDSALDKEAFKRGNSIYFPGKVIPMLPEFISNNLCSLREGEDRPALAVRMIFDANGNKRQHSFHRITMRTIAKLSYQEVQYAIEGNVNEKTVSLLENILKPLWEAYDSLKIARNSRQPLELEISEKKIILDDQGRIKDIIIPPRLEAHRLIEEFMIQANVSAAETLKRHQQPFIYRIHDKPSLAKQETLYNFLHNFEIVLSKKEELTSKKLNSILINVSNTQKQELINQVILRSQSQAEYHPKNRGHFGLNLQNYTHFTSPIRRYADLIVHRALIKALQLGDDTLEDKQEQNLAQIAIQISSHERRAMIAERETVDRLIAHYLENKVGHIFTGRISGVTKAGLFILLDNLHTDGFVPISTLRKDHYHLNEEQHALVGKYSKKCYQIGDKVEIKLVEVQPISGSLCLKILTEPHPSSFSSSSYNEEKYPIKKKRSDFYQRKNIT</sequence>
<dbReference type="EC" id="3.1.13.1" evidence="7"/>
<dbReference type="InterPro" id="IPR012340">
    <property type="entry name" value="NA-bd_OB-fold"/>
</dbReference>
<dbReference type="InterPro" id="IPR050180">
    <property type="entry name" value="RNR_Ribonuclease"/>
</dbReference>
<dbReference type="RefSeq" id="WP_053944257.1">
    <property type="nucleotide sequence ID" value="NZ_CP010401.1"/>
</dbReference>
<comment type="similarity">
    <text evidence="7">Belongs to the RNR ribonuclease family. RNase R subfamily.</text>
</comment>
<dbReference type="GO" id="GO:0005829">
    <property type="term" value="C:cytosol"/>
    <property type="evidence" value="ECO:0007669"/>
    <property type="project" value="TreeGrafter"/>
</dbReference>
<dbReference type="Gene3D" id="2.40.50.140">
    <property type="entry name" value="Nucleic acid-binding proteins"/>
    <property type="match status" value="1"/>
</dbReference>
<keyword evidence="4 7" id="KW-0378">Hydrolase</keyword>
<dbReference type="KEGG" id="banc:PU02_0941"/>
<dbReference type="SUPFAM" id="SSF50249">
    <property type="entry name" value="Nucleic acid-binding proteins"/>
    <property type="match status" value="2"/>
</dbReference>
<dbReference type="Pfam" id="PF00575">
    <property type="entry name" value="S1"/>
    <property type="match status" value="1"/>
</dbReference>
<dbReference type="EMBL" id="CP010401">
    <property type="protein sequence ID" value="ALE03755.1"/>
    <property type="molecule type" value="Genomic_DNA"/>
</dbReference>
<dbReference type="NCBIfam" id="TIGR02063">
    <property type="entry name" value="RNase_R"/>
    <property type="match status" value="1"/>
</dbReference>
<comment type="function">
    <text evidence="7">3'-5' exoribonuclease that releases 5'-nucleoside monophosphates and is involved in maturation of structured RNAs.</text>
</comment>
<evidence type="ECO:0000259" key="8">
    <source>
        <dbReference type="PROSITE" id="PS50126"/>
    </source>
</evidence>
<dbReference type="AlphaFoldDB" id="A0A0M3T328"/>
<evidence type="ECO:0000256" key="7">
    <source>
        <dbReference type="HAMAP-Rule" id="MF_01895"/>
    </source>
</evidence>
<dbReference type="SMART" id="SM00316">
    <property type="entry name" value="S1"/>
    <property type="match status" value="1"/>
</dbReference>
<feature type="domain" description="S1 motif" evidence="8">
    <location>
        <begin position="577"/>
        <end position="658"/>
    </location>
</feature>
<dbReference type="CDD" id="cd04471">
    <property type="entry name" value="S1_RNase_R"/>
    <property type="match status" value="1"/>
</dbReference>
<keyword evidence="5 7" id="KW-0269">Exonuclease</keyword>
<name>A0A0M3T328_9HYPH</name>
<dbReference type="PROSITE" id="PS01175">
    <property type="entry name" value="RIBONUCLEASE_II"/>
    <property type="match status" value="1"/>
</dbReference>
<gene>
    <name evidence="7" type="primary">rnr</name>
    <name evidence="9" type="ORF">PU02_0941</name>
</gene>
<keyword evidence="2 7" id="KW-0963">Cytoplasm</keyword>
<dbReference type="PANTHER" id="PTHR23355:SF9">
    <property type="entry name" value="DIS3-LIKE EXONUCLEASE 2"/>
    <property type="match status" value="1"/>
</dbReference>
<dbReference type="HAMAP" id="MF_01895">
    <property type="entry name" value="RNase_R"/>
    <property type="match status" value="1"/>
</dbReference>
<dbReference type="NCBIfam" id="TIGR00358">
    <property type="entry name" value="3_prime_RNase"/>
    <property type="match status" value="1"/>
</dbReference>